<organism evidence="2">
    <name type="scientific">marine metagenome</name>
    <dbReference type="NCBI Taxonomy" id="408172"/>
    <lineage>
        <taxon>unclassified sequences</taxon>
        <taxon>metagenomes</taxon>
        <taxon>ecological metagenomes</taxon>
    </lineage>
</organism>
<feature type="transmembrane region" description="Helical" evidence="1">
    <location>
        <begin position="141"/>
        <end position="159"/>
    </location>
</feature>
<proteinExistence type="predicted"/>
<feature type="transmembrane region" description="Helical" evidence="1">
    <location>
        <begin position="78"/>
        <end position="98"/>
    </location>
</feature>
<keyword evidence="1" id="KW-1133">Transmembrane helix</keyword>
<keyword evidence="1" id="KW-0472">Membrane</keyword>
<dbReference type="EMBL" id="UINC01179496">
    <property type="protein sequence ID" value="SVD88204.1"/>
    <property type="molecule type" value="Genomic_DNA"/>
</dbReference>
<gene>
    <name evidence="2" type="ORF">METZ01_LOCUS441058</name>
</gene>
<protein>
    <submittedName>
        <fullName evidence="2">Uncharacterized protein</fullName>
    </submittedName>
</protein>
<feature type="transmembrane region" description="Helical" evidence="1">
    <location>
        <begin position="110"/>
        <end position="129"/>
    </location>
</feature>
<keyword evidence="1" id="KW-0812">Transmembrane</keyword>
<evidence type="ECO:0000256" key="1">
    <source>
        <dbReference type="SAM" id="Phobius"/>
    </source>
</evidence>
<dbReference type="AlphaFoldDB" id="A0A382YY80"/>
<evidence type="ECO:0000313" key="2">
    <source>
        <dbReference type="EMBL" id="SVD88204.1"/>
    </source>
</evidence>
<name>A0A382YY80_9ZZZZ</name>
<sequence length="254" mass="28685">MLSKQKINHFRSEAARAGYFNLHIAPLIYRLKSAVKKSYIDEKESTEKKIKTYQSLKESFTESLTQTKKRFQQHSIDTVEIICTAILVLAITSLLLLWKDLILVPISSQYFVPIGFLIAGSTVGGIYTVVRKKMNKETKKFVIVGIVGFVVIITFLFSLQSVEQIHILKSAVISGFAGLIVYITNQVLLPTCKGTFKAILFMKDVLLSLVKNIGIICVKQALNRSLSKIKNMHRKKTQEINEIESLLIIEFMLG</sequence>
<feature type="non-terminal residue" evidence="2">
    <location>
        <position position="254"/>
    </location>
</feature>
<accession>A0A382YY80</accession>
<reference evidence="2" key="1">
    <citation type="submission" date="2018-05" db="EMBL/GenBank/DDBJ databases">
        <authorList>
            <person name="Lanie J.A."/>
            <person name="Ng W.-L."/>
            <person name="Kazmierczak K.M."/>
            <person name="Andrzejewski T.M."/>
            <person name="Davidsen T.M."/>
            <person name="Wayne K.J."/>
            <person name="Tettelin H."/>
            <person name="Glass J.I."/>
            <person name="Rusch D."/>
            <person name="Podicherti R."/>
            <person name="Tsui H.-C.T."/>
            <person name="Winkler M.E."/>
        </authorList>
    </citation>
    <scope>NUCLEOTIDE SEQUENCE</scope>
</reference>
<feature type="transmembrane region" description="Helical" evidence="1">
    <location>
        <begin position="165"/>
        <end position="183"/>
    </location>
</feature>